<dbReference type="InterPro" id="IPR036393">
    <property type="entry name" value="AceGlu_kinase-like_sf"/>
</dbReference>
<comment type="caution">
    <text evidence="1">The sequence shown here is derived from an EMBL/GenBank/DDBJ whole genome shotgun (WGS) entry which is preliminary data.</text>
</comment>
<organism evidence="1">
    <name type="scientific">mine drainage metagenome</name>
    <dbReference type="NCBI Taxonomy" id="410659"/>
    <lineage>
        <taxon>unclassified sequences</taxon>
        <taxon>metagenomes</taxon>
        <taxon>ecological metagenomes</taxon>
    </lineage>
</organism>
<proteinExistence type="predicted"/>
<dbReference type="SUPFAM" id="SSF53633">
    <property type="entry name" value="Carbamate kinase-like"/>
    <property type="match status" value="1"/>
</dbReference>
<reference evidence="1" key="2">
    <citation type="journal article" date="2014" name="ISME J.">
        <title>Microbial stratification in low pH oxic and suboxic macroscopic growths along an acid mine drainage.</title>
        <authorList>
            <person name="Mendez-Garcia C."/>
            <person name="Mesa V."/>
            <person name="Sprenger R.R."/>
            <person name="Richter M."/>
            <person name="Diez M.S."/>
            <person name="Solano J."/>
            <person name="Bargiela R."/>
            <person name="Golyshina O.V."/>
            <person name="Manteca A."/>
            <person name="Ramos J.L."/>
            <person name="Gallego J.R."/>
            <person name="Llorente I."/>
            <person name="Martins Dos Santos V.A."/>
            <person name="Jensen O.N."/>
            <person name="Pelaez A.I."/>
            <person name="Sanchez J."/>
            <person name="Ferrer M."/>
        </authorList>
    </citation>
    <scope>NUCLEOTIDE SEQUENCE</scope>
</reference>
<dbReference type="Gene3D" id="1.20.120.1320">
    <property type="entry name" value="Aspartokinase, catalytic domain"/>
    <property type="match status" value="1"/>
</dbReference>
<name>T1BZU8_9ZZZZ</name>
<reference evidence="1" key="1">
    <citation type="submission" date="2013-08" db="EMBL/GenBank/DDBJ databases">
        <authorList>
            <person name="Mendez C."/>
            <person name="Richter M."/>
            <person name="Ferrer M."/>
            <person name="Sanchez J."/>
        </authorList>
    </citation>
    <scope>NUCLEOTIDE SEQUENCE</scope>
</reference>
<accession>T1BZU8</accession>
<evidence type="ECO:0000313" key="1">
    <source>
        <dbReference type="EMBL" id="EQD78766.1"/>
    </source>
</evidence>
<dbReference type="Gene3D" id="3.40.1160.10">
    <property type="entry name" value="Acetylglutamate kinase-like"/>
    <property type="match status" value="1"/>
</dbReference>
<sequence>MGGSCLRDGTSLDPLLNILERNGRKILVFSAFSGITDALYRIAELQRNERASEFMDLVNWHVSIISECGEDAGDRYMDVLSKNAGCRNADELISSIRDFPIRKIVSLGELMSA</sequence>
<dbReference type="InterPro" id="IPR042199">
    <property type="entry name" value="AsparK_Bifunc_asparK/hSer_DH"/>
</dbReference>
<keyword evidence="1" id="KW-0808">Transferase</keyword>
<dbReference type="EMBL" id="AUZY01000416">
    <property type="protein sequence ID" value="EQD78766.1"/>
    <property type="molecule type" value="Genomic_DNA"/>
</dbReference>
<keyword evidence="1" id="KW-0418">Kinase</keyword>
<gene>
    <name evidence="1" type="ORF">B1B_00541</name>
</gene>
<dbReference type="AlphaFoldDB" id="T1BZU8"/>
<protein>
    <submittedName>
        <fullName evidence="1">Aspartate kinase related protein</fullName>
    </submittedName>
</protein>
<dbReference type="GO" id="GO:0016301">
    <property type="term" value="F:kinase activity"/>
    <property type="evidence" value="ECO:0007669"/>
    <property type="project" value="UniProtKB-KW"/>
</dbReference>
<feature type="non-terminal residue" evidence="1">
    <location>
        <position position="113"/>
    </location>
</feature>